<dbReference type="PANTHER" id="PTHR31120">
    <property type="entry name" value="METALLOPROTEASE TIKI"/>
    <property type="match status" value="1"/>
</dbReference>
<evidence type="ECO:0000256" key="6">
    <source>
        <dbReference type="ARBA" id="ARBA00022723"/>
    </source>
</evidence>
<evidence type="ECO:0000256" key="11">
    <source>
        <dbReference type="ARBA" id="ARBA00023136"/>
    </source>
</evidence>
<dbReference type="CDD" id="cd14789">
    <property type="entry name" value="Tiki"/>
    <property type="match status" value="1"/>
</dbReference>
<keyword evidence="6" id="KW-0479">Metal-binding</keyword>
<proteinExistence type="predicted"/>
<evidence type="ECO:0000256" key="3">
    <source>
        <dbReference type="ARBA" id="ARBA00004479"/>
    </source>
</evidence>
<evidence type="ECO:0000256" key="8">
    <source>
        <dbReference type="ARBA" id="ARBA00022801"/>
    </source>
</evidence>
<keyword evidence="15" id="KW-1185">Reference proteome</keyword>
<feature type="chain" id="PRO_5029442823" description="TraB/GumN family protein" evidence="13">
    <location>
        <begin position="23"/>
        <end position="298"/>
    </location>
</feature>
<keyword evidence="4" id="KW-0645">Protease</keyword>
<reference evidence="14 15" key="1">
    <citation type="submission" date="2019-11" db="EMBL/GenBank/DDBJ databases">
        <title>Pedobacter sp. HMF7056 Genome sequencing and assembly.</title>
        <authorList>
            <person name="Kang H."/>
            <person name="Kim H."/>
            <person name="Joh K."/>
        </authorList>
    </citation>
    <scope>NUCLEOTIDE SEQUENCE [LARGE SCALE GENOMIC DNA]</scope>
    <source>
        <strain evidence="14 15">HMF7056</strain>
    </source>
</reference>
<evidence type="ECO:0000313" key="14">
    <source>
        <dbReference type="EMBL" id="MXV14649.1"/>
    </source>
</evidence>
<dbReference type="RefSeq" id="WP_160905608.1">
    <property type="nucleotide sequence ID" value="NZ_WVHS01000001.1"/>
</dbReference>
<dbReference type="Pfam" id="PF01963">
    <property type="entry name" value="TraB_PrgY_gumN"/>
    <property type="match status" value="1"/>
</dbReference>
<comment type="subcellular location">
    <subcellularLocation>
        <location evidence="3">Membrane</location>
        <topology evidence="3">Single-pass type I membrane protein</topology>
    </subcellularLocation>
</comment>
<dbReference type="Proteomes" id="UP000451233">
    <property type="component" value="Unassembled WGS sequence"/>
</dbReference>
<keyword evidence="5" id="KW-0812">Transmembrane</keyword>
<dbReference type="GO" id="GO:0030178">
    <property type="term" value="P:negative regulation of Wnt signaling pathway"/>
    <property type="evidence" value="ECO:0007669"/>
    <property type="project" value="InterPro"/>
</dbReference>
<evidence type="ECO:0000256" key="2">
    <source>
        <dbReference type="ARBA" id="ARBA00001941"/>
    </source>
</evidence>
<dbReference type="GO" id="GO:0006508">
    <property type="term" value="P:proteolysis"/>
    <property type="evidence" value="ECO:0007669"/>
    <property type="project" value="UniProtKB-KW"/>
</dbReference>
<evidence type="ECO:0000256" key="1">
    <source>
        <dbReference type="ARBA" id="ARBA00001936"/>
    </source>
</evidence>
<dbReference type="GO" id="GO:0016020">
    <property type="term" value="C:membrane"/>
    <property type="evidence" value="ECO:0007669"/>
    <property type="project" value="UniProtKB-SubCell"/>
</dbReference>
<evidence type="ECO:0000256" key="5">
    <source>
        <dbReference type="ARBA" id="ARBA00022692"/>
    </source>
</evidence>
<keyword evidence="8" id="KW-0378">Hydrolase</keyword>
<accession>A0A7K1XV54</accession>
<evidence type="ECO:0000256" key="12">
    <source>
        <dbReference type="ARBA" id="ARBA00023180"/>
    </source>
</evidence>
<keyword evidence="11" id="KW-0472">Membrane</keyword>
<dbReference type="AlphaFoldDB" id="A0A7K1XV54"/>
<evidence type="ECO:0000256" key="7">
    <source>
        <dbReference type="ARBA" id="ARBA00022729"/>
    </source>
</evidence>
<dbReference type="GO" id="GO:0046872">
    <property type="term" value="F:metal ion binding"/>
    <property type="evidence" value="ECO:0007669"/>
    <property type="project" value="UniProtKB-KW"/>
</dbReference>
<evidence type="ECO:0000256" key="13">
    <source>
        <dbReference type="SAM" id="SignalP"/>
    </source>
</evidence>
<feature type="signal peptide" evidence="13">
    <location>
        <begin position="1"/>
        <end position="22"/>
    </location>
</feature>
<evidence type="ECO:0000256" key="9">
    <source>
        <dbReference type="ARBA" id="ARBA00022989"/>
    </source>
</evidence>
<evidence type="ECO:0000313" key="15">
    <source>
        <dbReference type="Proteomes" id="UP000451233"/>
    </source>
</evidence>
<comment type="caution">
    <text evidence="14">The sequence shown here is derived from an EMBL/GenBank/DDBJ whole genome shotgun (WGS) entry which is preliminary data.</text>
</comment>
<keyword evidence="12" id="KW-0325">Glycoprotein</keyword>
<evidence type="ECO:0008006" key="16">
    <source>
        <dbReference type="Google" id="ProtNLM"/>
    </source>
</evidence>
<dbReference type="EMBL" id="WVHS01000001">
    <property type="protein sequence ID" value="MXV14649.1"/>
    <property type="molecule type" value="Genomic_DNA"/>
</dbReference>
<comment type="cofactor">
    <cofactor evidence="2">
        <name>Co(2+)</name>
        <dbReference type="ChEBI" id="CHEBI:48828"/>
    </cofactor>
</comment>
<evidence type="ECO:0000256" key="10">
    <source>
        <dbReference type="ARBA" id="ARBA00023049"/>
    </source>
</evidence>
<dbReference type="GO" id="GO:0004222">
    <property type="term" value="F:metalloendopeptidase activity"/>
    <property type="evidence" value="ECO:0007669"/>
    <property type="project" value="TreeGrafter"/>
</dbReference>
<comment type="cofactor">
    <cofactor evidence="1">
        <name>Mn(2+)</name>
        <dbReference type="ChEBI" id="CHEBI:29035"/>
    </cofactor>
</comment>
<name>A0A7K1XV54_9SPHI</name>
<organism evidence="14 15">
    <name type="scientific">Hufsiella ginkgonis</name>
    <dbReference type="NCBI Taxonomy" id="2695274"/>
    <lineage>
        <taxon>Bacteria</taxon>
        <taxon>Pseudomonadati</taxon>
        <taxon>Bacteroidota</taxon>
        <taxon>Sphingobacteriia</taxon>
        <taxon>Sphingobacteriales</taxon>
        <taxon>Sphingobacteriaceae</taxon>
        <taxon>Hufsiella</taxon>
    </lineage>
</organism>
<dbReference type="InterPro" id="IPR040230">
    <property type="entry name" value="TIKI1/2-like"/>
</dbReference>
<dbReference type="PANTHER" id="PTHR31120:SF6">
    <property type="entry name" value="METALLOPROTEASE TIKI HOMOLOG"/>
    <property type="match status" value="1"/>
</dbReference>
<sequence length="298" mass="32775">MLPKNLKLLLFFFLLPGIGSYAQTSAKRNNTLLWQVSGNGLKQPSYIFGSYHLAGKNFIDTLPKVLEAFNKTSGVMGEIVLTDAASLMQKVFPFIAMEKGTIADVLTAEEYTEVDQALQKLPGAAKLDMLKTLKPAAIQVTIAGMVAPNNVTESNPALDQYFQDEAKRTGKMIRGLETVEEQSAILFNTPIARQKEQLLKTVREIDKCRKESAQLFNAYKAANLEALEKSLSGYEDYTTAELNDILYDRNKKWAGKVPGVMEAGPTFFVVGAGHLPGEKGLLSLLKKAGYTVKPMSTR</sequence>
<keyword evidence="9" id="KW-1133">Transmembrane helix</keyword>
<keyword evidence="7 13" id="KW-0732">Signal</keyword>
<keyword evidence="10" id="KW-0482">Metalloprotease</keyword>
<gene>
    <name evidence="14" type="ORF">GS398_05015</name>
</gene>
<evidence type="ECO:0000256" key="4">
    <source>
        <dbReference type="ARBA" id="ARBA00022670"/>
    </source>
</evidence>
<protein>
    <recommendedName>
        <fullName evidence="16">TraB/GumN family protein</fullName>
    </recommendedName>
</protein>
<dbReference type="InterPro" id="IPR002816">
    <property type="entry name" value="TraB/PrgY/GumN_fam"/>
</dbReference>